<evidence type="ECO:0000256" key="1">
    <source>
        <dbReference type="SAM" id="MobiDB-lite"/>
    </source>
</evidence>
<evidence type="ECO:0000313" key="2">
    <source>
        <dbReference type="EMBL" id="GFA08927.1"/>
    </source>
</evidence>
<feature type="compositionally biased region" description="Pro residues" evidence="1">
    <location>
        <begin position="15"/>
        <end position="28"/>
    </location>
</feature>
<reference evidence="2" key="1">
    <citation type="journal article" date="2019" name="Sci. Rep.">
        <title>Draft genome of Tanacetum cinerariifolium, the natural source of mosquito coil.</title>
        <authorList>
            <person name="Yamashiro T."/>
            <person name="Shiraishi A."/>
            <person name="Satake H."/>
            <person name="Nakayama K."/>
        </authorList>
    </citation>
    <scope>NUCLEOTIDE SEQUENCE</scope>
</reference>
<comment type="caution">
    <text evidence="2">The sequence shown here is derived from an EMBL/GenBank/DDBJ whole genome shotgun (WGS) entry which is preliminary data.</text>
</comment>
<accession>A0A699J3J1</accession>
<sequence>MDPEDDVAYIDIPAYPLPAPPAQTPPSPEWLSGSFPVSSAPSAVPSPISSHMISLTVPSPTPKATIPIAEDHIDRDVRELYTRLGVARAGIEGMTGHVDTRMADMSWTGYDDHRLVHDMLVQQAALQRKLQEMRGRVTALEHERDRREQ</sequence>
<organism evidence="2">
    <name type="scientific">Tanacetum cinerariifolium</name>
    <name type="common">Dalmatian daisy</name>
    <name type="synonym">Chrysanthemum cinerariifolium</name>
    <dbReference type="NCBI Taxonomy" id="118510"/>
    <lineage>
        <taxon>Eukaryota</taxon>
        <taxon>Viridiplantae</taxon>
        <taxon>Streptophyta</taxon>
        <taxon>Embryophyta</taxon>
        <taxon>Tracheophyta</taxon>
        <taxon>Spermatophyta</taxon>
        <taxon>Magnoliopsida</taxon>
        <taxon>eudicotyledons</taxon>
        <taxon>Gunneridae</taxon>
        <taxon>Pentapetalae</taxon>
        <taxon>asterids</taxon>
        <taxon>campanulids</taxon>
        <taxon>Asterales</taxon>
        <taxon>Asteraceae</taxon>
        <taxon>Asteroideae</taxon>
        <taxon>Anthemideae</taxon>
        <taxon>Anthemidinae</taxon>
        <taxon>Tanacetum</taxon>
    </lineage>
</organism>
<feature type="region of interest" description="Disordered" evidence="1">
    <location>
        <begin position="15"/>
        <end position="47"/>
    </location>
</feature>
<name>A0A699J3J1_TANCI</name>
<protein>
    <submittedName>
        <fullName evidence="2">Uncharacterized protein</fullName>
    </submittedName>
</protein>
<feature type="compositionally biased region" description="Low complexity" evidence="1">
    <location>
        <begin position="32"/>
        <end position="47"/>
    </location>
</feature>
<dbReference type="AlphaFoldDB" id="A0A699J3J1"/>
<dbReference type="EMBL" id="BKCJ010367250">
    <property type="protein sequence ID" value="GFA08927.1"/>
    <property type="molecule type" value="Genomic_DNA"/>
</dbReference>
<gene>
    <name evidence="2" type="ORF">Tci_580899</name>
</gene>
<proteinExistence type="predicted"/>